<keyword evidence="2" id="KW-1185">Reference proteome</keyword>
<gene>
    <name evidence="1" type="ORF">ACFSDB_16270</name>
</gene>
<name>A0ABW4QLY4_9BACL</name>
<protein>
    <submittedName>
        <fullName evidence="1">DUF3006 family protein</fullName>
    </submittedName>
</protein>
<evidence type="ECO:0000313" key="1">
    <source>
        <dbReference type="EMBL" id="MFD1864459.1"/>
    </source>
</evidence>
<sequence>MKGILDRIEDGRQAVILIEEEQREIIFPADRLPPGSKVNSWFDIVLEDEEITSISLDAETAAAKERQVQSLLQRLRGRRSRSRFKRK</sequence>
<dbReference type="EMBL" id="JBHUFW010000012">
    <property type="protein sequence ID" value="MFD1864459.1"/>
    <property type="molecule type" value="Genomic_DNA"/>
</dbReference>
<dbReference type="InterPro" id="IPR021377">
    <property type="entry name" value="DUF3006"/>
</dbReference>
<organism evidence="1 2">
    <name type="scientific">Planococcus chinensis</name>
    <dbReference type="NCBI Taxonomy" id="272917"/>
    <lineage>
        <taxon>Bacteria</taxon>
        <taxon>Bacillati</taxon>
        <taxon>Bacillota</taxon>
        <taxon>Bacilli</taxon>
        <taxon>Bacillales</taxon>
        <taxon>Caryophanaceae</taxon>
        <taxon>Planococcus</taxon>
    </lineage>
</organism>
<accession>A0ABW4QLY4</accession>
<dbReference type="Pfam" id="PF11213">
    <property type="entry name" value="DUF3006"/>
    <property type="match status" value="1"/>
</dbReference>
<reference evidence="2" key="1">
    <citation type="journal article" date="2019" name="Int. J. Syst. Evol. Microbiol.">
        <title>The Global Catalogue of Microorganisms (GCM) 10K type strain sequencing project: providing services to taxonomists for standard genome sequencing and annotation.</title>
        <authorList>
            <consortium name="The Broad Institute Genomics Platform"/>
            <consortium name="The Broad Institute Genome Sequencing Center for Infectious Disease"/>
            <person name="Wu L."/>
            <person name="Ma J."/>
        </authorList>
    </citation>
    <scope>NUCLEOTIDE SEQUENCE [LARGE SCALE GENOMIC DNA]</scope>
    <source>
        <strain evidence="2">CGMCC 1.15475</strain>
    </source>
</reference>
<proteinExistence type="predicted"/>
<dbReference type="Proteomes" id="UP001597273">
    <property type="component" value="Unassembled WGS sequence"/>
</dbReference>
<evidence type="ECO:0000313" key="2">
    <source>
        <dbReference type="Proteomes" id="UP001597273"/>
    </source>
</evidence>
<dbReference type="RefSeq" id="WP_204892767.1">
    <property type="nucleotide sequence ID" value="NZ_JBHUFW010000012.1"/>
</dbReference>
<comment type="caution">
    <text evidence="1">The sequence shown here is derived from an EMBL/GenBank/DDBJ whole genome shotgun (WGS) entry which is preliminary data.</text>
</comment>